<keyword evidence="1" id="KW-0812">Transmembrane</keyword>
<accession>A0ABQ0ARH1</accession>
<protein>
    <submittedName>
        <fullName evidence="2">Uncharacterized protein</fullName>
    </submittedName>
</protein>
<comment type="caution">
    <text evidence="2">The sequence shown here is derived from an EMBL/GenBank/DDBJ whole genome shotgun (WGS) entry which is preliminary data.</text>
</comment>
<gene>
    <name evidence="2" type="ORF">NBRC116598_39220</name>
</gene>
<organism evidence="2 3">
    <name type="scientific">Pseudophaeobacter arcticus</name>
    <dbReference type="NCBI Taxonomy" id="385492"/>
    <lineage>
        <taxon>Bacteria</taxon>
        <taxon>Pseudomonadati</taxon>
        <taxon>Pseudomonadota</taxon>
        <taxon>Alphaproteobacteria</taxon>
        <taxon>Rhodobacterales</taxon>
        <taxon>Paracoccaceae</taxon>
        <taxon>Pseudophaeobacter</taxon>
    </lineage>
</organism>
<keyword evidence="1" id="KW-0472">Membrane</keyword>
<keyword evidence="3" id="KW-1185">Reference proteome</keyword>
<keyword evidence="1" id="KW-1133">Transmembrane helix</keyword>
<dbReference type="RefSeq" id="WP_349387804.1">
    <property type="nucleotide sequence ID" value="NZ_BAABWU010000022.1"/>
</dbReference>
<evidence type="ECO:0000313" key="2">
    <source>
        <dbReference type="EMBL" id="GAA6198477.1"/>
    </source>
</evidence>
<evidence type="ECO:0000256" key="1">
    <source>
        <dbReference type="SAM" id="Phobius"/>
    </source>
</evidence>
<name>A0ABQ0ARH1_9RHOB</name>
<dbReference type="EMBL" id="BAABWU010000022">
    <property type="protein sequence ID" value="GAA6198477.1"/>
    <property type="molecule type" value="Genomic_DNA"/>
</dbReference>
<evidence type="ECO:0000313" key="3">
    <source>
        <dbReference type="Proteomes" id="UP001441944"/>
    </source>
</evidence>
<feature type="transmembrane region" description="Helical" evidence="1">
    <location>
        <begin position="7"/>
        <end position="31"/>
    </location>
</feature>
<proteinExistence type="predicted"/>
<feature type="transmembrane region" description="Helical" evidence="1">
    <location>
        <begin position="43"/>
        <end position="63"/>
    </location>
</feature>
<feature type="transmembrane region" description="Helical" evidence="1">
    <location>
        <begin position="112"/>
        <end position="131"/>
    </location>
</feature>
<reference evidence="2 3" key="1">
    <citation type="submission" date="2024-04" db="EMBL/GenBank/DDBJ databases">
        <title>Draft genome sequence of Pseudophaeobacter arcticus NBRC 116598.</title>
        <authorList>
            <person name="Miyakawa T."/>
            <person name="Kusuya Y."/>
            <person name="Miura T."/>
        </authorList>
    </citation>
    <scope>NUCLEOTIDE SEQUENCE [LARGE SCALE GENOMIC DNA]</scope>
    <source>
        <strain evidence="2 3">SU-CL00105</strain>
    </source>
</reference>
<feature type="transmembrane region" description="Helical" evidence="1">
    <location>
        <begin position="83"/>
        <end position="106"/>
    </location>
</feature>
<dbReference type="Proteomes" id="UP001441944">
    <property type="component" value="Unassembled WGS sequence"/>
</dbReference>
<sequence>MSYKLKLIAYLLLVPLTIPLVLQMSVLPLQFAMGFNLIPEDQLWVLYLFLACAVVGLTVAALVAARIMRRTFLRRVLHTKKLFWVTSVGSCIVYLATVYAAAFLILNLHFELWLSALLVGSCAALGMRFVLSLAKLP</sequence>